<comment type="caution">
    <text evidence="2">The sequence shown here is derived from an EMBL/GenBank/DDBJ whole genome shotgun (WGS) entry which is preliminary data.</text>
</comment>
<protein>
    <submittedName>
        <fullName evidence="2">DUF4199 domain-containing protein</fullName>
    </submittedName>
</protein>
<accession>A0ABW4ICM1</accession>
<reference evidence="3" key="1">
    <citation type="journal article" date="2019" name="Int. J. Syst. Evol. Microbiol.">
        <title>The Global Catalogue of Microorganisms (GCM) 10K type strain sequencing project: providing services to taxonomists for standard genome sequencing and annotation.</title>
        <authorList>
            <consortium name="The Broad Institute Genomics Platform"/>
            <consortium name="The Broad Institute Genome Sequencing Center for Infectious Disease"/>
            <person name="Wu L."/>
            <person name="Ma J."/>
        </authorList>
    </citation>
    <scope>NUCLEOTIDE SEQUENCE [LARGE SCALE GENOMIC DNA]</scope>
    <source>
        <strain evidence="3">CCUG 53762</strain>
    </source>
</reference>
<proteinExistence type="predicted"/>
<feature type="transmembrane region" description="Helical" evidence="1">
    <location>
        <begin position="138"/>
        <end position="164"/>
    </location>
</feature>
<feature type="transmembrane region" description="Helical" evidence="1">
    <location>
        <begin position="78"/>
        <end position="97"/>
    </location>
</feature>
<evidence type="ECO:0000313" key="2">
    <source>
        <dbReference type="EMBL" id="MFD1630162.1"/>
    </source>
</evidence>
<keyword evidence="1" id="KW-0472">Membrane</keyword>
<feature type="transmembrane region" description="Helical" evidence="1">
    <location>
        <begin position="12"/>
        <end position="34"/>
    </location>
</feature>
<sequence>MNELEVSPGKITFRWAWQMATIMVVATLLVHFSGTDQKSPVVYLVYVPFVFGLMMSIKQHRDKDLEGFISIKRAFTTGFRYASLVSFVMGVFMFIYLKYINAEVFEQSLQEAERMMLSQGKSSEEIETGINMARSWGVFLAAISSSIGYTLLGAFLSLIAAFIFKNPRPIYIEVEREEL</sequence>
<dbReference type="Pfam" id="PF13858">
    <property type="entry name" value="DUF4199"/>
    <property type="match status" value="1"/>
</dbReference>
<feature type="transmembrane region" description="Helical" evidence="1">
    <location>
        <begin position="40"/>
        <end position="57"/>
    </location>
</feature>
<keyword evidence="3" id="KW-1185">Reference proteome</keyword>
<gene>
    <name evidence="2" type="ORF">ACFSAH_09750</name>
</gene>
<keyword evidence="1" id="KW-0812">Transmembrane</keyword>
<evidence type="ECO:0000313" key="3">
    <source>
        <dbReference type="Proteomes" id="UP001597118"/>
    </source>
</evidence>
<organism evidence="2 3">
    <name type="scientific">Pseudopedobacter beijingensis</name>
    <dbReference type="NCBI Taxonomy" id="1207056"/>
    <lineage>
        <taxon>Bacteria</taxon>
        <taxon>Pseudomonadati</taxon>
        <taxon>Bacteroidota</taxon>
        <taxon>Sphingobacteriia</taxon>
        <taxon>Sphingobacteriales</taxon>
        <taxon>Sphingobacteriaceae</taxon>
        <taxon>Pseudopedobacter</taxon>
    </lineage>
</organism>
<dbReference type="Proteomes" id="UP001597118">
    <property type="component" value="Unassembled WGS sequence"/>
</dbReference>
<name>A0ABW4ICM1_9SPHI</name>
<dbReference type="RefSeq" id="WP_379662539.1">
    <property type="nucleotide sequence ID" value="NZ_JBHUDG010000015.1"/>
</dbReference>
<dbReference type="EMBL" id="JBHUDG010000015">
    <property type="protein sequence ID" value="MFD1630162.1"/>
    <property type="molecule type" value="Genomic_DNA"/>
</dbReference>
<evidence type="ECO:0000256" key="1">
    <source>
        <dbReference type="SAM" id="Phobius"/>
    </source>
</evidence>
<keyword evidence="1" id="KW-1133">Transmembrane helix</keyword>
<dbReference type="InterPro" id="IPR025250">
    <property type="entry name" value="DUF4199"/>
</dbReference>